<feature type="transmembrane region" description="Helical" evidence="1">
    <location>
        <begin position="28"/>
        <end position="53"/>
    </location>
</feature>
<name>A0A517W416_9PLAN</name>
<proteinExistence type="predicted"/>
<dbReference type="RefSeq" id="WP_144989959.1">
    <property type="nucleotide sequence ID" value="NZ_CP037920.1"/>
</dbReference>
<dbReference type="PANTHER" id="PTHR34351">
    <property type="entry name" value="SLR1927 PROTEIN-RELATED"/>
    <property type="match status" value="1"/>
</dbReference>
<feature type="domain" description="DUF58" evidence="2">
    <location>
        <begin position="193"/>
        <end position="271"/>
    </location>
</feature>
<feature type="transmembrane region" description="Helical" evidence="1">
    <location>
        <begin position="5"/>
        <end position="22"/>
    </location>
</feature>
<evidence type="ECO:0000256" key="1">
    <source>
        <dbReference type="SAM" id="Phobius"/>
    </source>
</evidence>
<dbReference type="Proteomes" id="UP000318704">
    <property type="component" value="Chromosome"/>
</dbReference>
<dbReference type="EMBL" id="CP037920">
    <property type="protein sequence ID" value="QDT99985.1"/>
    <property type="molecule type" value="Genomic_DNA"/>
</dbReference>
<reference evidence="3 4" key="1">
    <citation type="submission" date="2019-03" db="EMBL/GenBank/DDBJ databases">
        <title>Deep-cultivation of Planctomycetes and their phenomic and genomic characterization uncovers novel biology.</title>
        <authorList>
            <person name="Wiegand S."/>
            <person name="Jogler M."/>
            <person name="Boedeker C."/>
            <person name="Pinto D."/>
            <person name="Vollmers J."/>
            <person name="Rivas-Marin E."/>
            <person name="Kohn T."/>
            <person name="Peeters S.H."/>
            <person name="Heuer A."/>
            <person name="Rast P."/>
            <person name="Oberbeckmann S."/>
            <person name="Bunk B."/>
            <person name="Jeske O."/>
            <person name="Meyerdierks A."/>
            <person name="Storesund J.E."/>
            <person name="Kallscheuer N."/>
            <person name="Luecker S."/>
            <person name="Lage O.M."/>
            <person name="Pohl T."/>
            <person name="Merkel B.J."/>
            <person name="Hornburger P."/>
            <person name="Mueller R.-W."/>
            <person name="Bruemmer F."/>
            <person name="Labrenz M."/>
            <person name="Spormann A.M."/>
            <person name="Op den Camp H."/>
            <person name="Overmann J."/>
            <person name="Amann R."/>
            <person name="Jetten M.S.M."/>
            <person name="Mascher T."/>
            <person name="Medema M.H."/>
            <person name="Devos D.P."/>
            <person name="Kaster A.-K."/>
            <person name="Ovreas L."/>
            <person name="Rohde M."/>
            <person name="Galperin M.Y."/>
            <person name="Jogler C."/>
        </authorList>
    </citation>
    <scope>NUCLEOTIDE SEQUENCE [LARGE SCALE GENOMIC DNA]</scope>
    <source>
        <strain evidence="3 4">V144</strain>
    </source>
</reference>
<gene>
    <name evidence="3" type="ORF">V144x_54990</name>
</gene>
<evidence type="ECO:0000313" key="4">
    <source>
        <dbReference type="Proteomes" id="UP000318704"/>
    </source>
</evidence>
<evidence type="ECO:0000313" key="3">
    <source>
        <dbReference type="EMBL" id="QDT99985.1"/>
    </source>
</evidence>
<evidence type="ECO:0000259" key="2">
    <source>
        <dbReference type="Pfam" id="PF01882"/>
    </source>
</evidence>
<protein>
    <recommendedName>
        <fullName evidence="2">DUF58 domain-containing protein</fullName>
    </recommendedName>
</protein>
<keyword evidence="1" id="KW-1133">Transmembrane helix</keyword>
<dbReference type="PANTHER" id="PTHR34351:SF1">
    <property type="entry name" value="SLR1927 PROTEIN"/>
    <property type="match status" value="1"/>
</dbReference>
<dbReference type="Pfam" id="PF01882">
    <property type="entry name" value="DUF58"/>
    <property type="match status" value="1"/>
</dbReference>
<dbReference type="AlphaFoldDB" id="A0A517W416"/>
<dbReference type="InterPro" id="IPR002881">
    <property type="entry name" value="DUF58"/>
</dbReference>
<organism evidence="3 4">
    <name type="scientific">Gimesia aquarii</name>
    <dbReference type="NCBI Taxonomy" id="2527964"/>
    <lineage>
        <taxon>Bacteria</taxon>
        <taxon>Pseudomonadati</taxon>
        <taxon>Planctomycetota</taxon>
        <taxon>Planctomycetia</taxon>
        <taxon>Planctomycetales</taxon>
        <taxon>Planctomycetaceae</taxon>
        <taxon>Gimesia</taxon>
    </lineage>
</organism>
<dbReference type="KEGG" id="gaw:V144x_54990"/>
<accession>A0A517W416</accession>
<keyword evidence="1" id="KW-0472">Membrane</keyword>
<sequence length="389" mass="44334">MKNPFWCLAISVLTALICGILVNTAILYIAGAILLVVLTGVVWPWISMSGIVAEVAFNKRRVRCGESVGARLIVKNRWPWPAWGVYLRHRFSEQSGHLCEVAIEYIPGWKVSEFKWSFTPRKRGVYSTQTAFLETAFPFGLYRKKRELSVESKLIVWPEVQTLTSMPEIREVNSSEDRFASNRVGDFGDVTGTREFRIGDSLRRVHWAQTARQGQMIVTERQAASVCALRVIPDLNPSSYGTKAEHRAALEAVLRITASICESLHQQHAWVECLVGDKLFRCENDSYELRKLFDALAHVPVEGVQDSALHHKVSSLSQIVVTTSRGYEKHLSFRHAQHNQRIIVVHDNFEQEMEAASSCQCEPWLKLNDPEESRNKEFVDRWKKACYAT</sequence>
<keyword evidence="1" id="KW-0812">Transmembrane</keyword>